<organism evidence="1 2">
    <name type="scientific">Microscilla marina ATCC 23134</name>
    <dbReference type="NCBI Taxonomy" id="313606"/>
    <lineage>
        <taxon>Bacteria</taxon>
        <taxon>Pseudomonadati</taxon>
        <taxon>Bacteroidota</taxon>
        <taxon>Cytophagia</taxon>
        <taxon>Cytophagales</taxon>
        <taxon>Microscillaceae</taxon>
        <taxon>Microscilla</taxon>
    </lineage>
</organism>
<feature type="non-terminal residue" evidence="1">
    <location>
        <position position="1"/>
    </location>
</feature>
<dbReference type="Proteomes" id="UP000004095">
    <property type="component" value="Unassembled WGS sequence"/>
</dbReference>
<name>A2A093_MICM2</name>
<keyword evidence="2" id="KW-1185">Reference proteome</keyword>
<dbReference type="EMBL" id="AAWS01000095">
    <property type="protein sequence ID" value="EAY23936.1"/>
    <property type="molecule type" value="Genomic_DNA"/>
</dbReference>
<comment type="caution">
    <text evidence="1">The sequence shown here is derived from an EMBL/GenBank/DDBJ whole genome shotgun (WGS) entry which is preliminary data.</text>
</comment>
<accession>A2A093</accession>
<sequence length="35" mass="3827">YFVAPTVGSATPPLCWPLCFVARRPIPPFLMPALP</sequence>
<reference evidence="1 2" key="1">
    <citation type="submission" date="2007-01" db="EMBL/GenBank/DDBJ databases">
        <authorList>
            <person name="Haygood M."/>
            <person name="Podell S."/>
            <person name="Anderson C."/>
            <person name="Hopkinson B."/>
            <person name="Roe K."/>
            <person name="Barbeau K."/>
            <person name="Gaasterland T."/>
            <person name="Ferriera S."/>
            <person name="Johnson J."/>
            <person name="Kravitz S."/>
            <person name="Beeson K."/>
            <person name="Sutton G."/>
            <person name="Rogers Y.-H."/>
            <person name="Friedman R."/>
            <person name="Frazier M."/>
            <person name="Venter J.C."/>
        </authorList>
    </citation>
    <scope>NUCLEOTIDE SEQUENCE [LARGE SCALE GENOMIC DNA]</scope>
    <source>
        <strain evidence="1 2">ATCC 23134</strain>
    </source>
</reference>
<evidence type="ECO:0000313" key="2">
    <source>
        <dbReference type="Proteomes" id="UP000004095"/>
    </source>
</evidence>
<evidence type="ECO:0000313" key="1">
    <source>
        <dbReference type="EMBL" id="EAY23936.1"/>
    </source>
</evidence>
<protein>
    <submittedName>
        <fullName evidence="1">Uncharacterized protein</fullName>
    </submittedName>
</protein>
<dbReference type="AlphaFoldDB" id="A2A093"/>
<proteinExistence type="predicted"/>
<gene>
    <name evidence="1" type="ORF">M23134_01794</name>
</gene>